<dbReference type="InterPro" id="IPR036259">
    <property type="entry name" value="MFS_trans_sf"/>
</dbReference>
<dbReference type="InterPro" id="IPR011701">
    <property type="entry name" value="MFS"/>
</dbReference>
<evidence type="ECO:0000313" key="1">
    <source>
        <dbReference type="EMBL" id="QEE15536.2"/>
    </source>
</evidence>
<dbReference type="AlphaFoldDB" id="A0A5B9DAC8"/>
<dbReference type="PROSITE" id="PS50850">
    <property type="entry name" value="MFS"/>
    <property type="match status" value="1"/>
</dbReference>
<sequence>MLQTKGFKLIAGILAGSFSYFINFFLAIQILEEFGLNLVWICVNFVGVVLGAIIFIFFSARKDQNIVFLVSLTTLIGSYIGLHLLTQAWLIFVFLSLTGLSLGHIFPIISGYAKEVYIFPQYLGKWQYLTNLVSFILITIYVLLYLKSNTFGQIIFILFLYSVALLAYFLGHNQMHISKNSTSWRKFLKGVKMKKRYWILLLLAGFQISNLFFAAVLIIDNDPIFSGDEFLTNLGTYIIVLFISSSIFAIFAGMLYDSIGRRWSMGLGVIIMGIGIALMVFFIGNIYVYLYISPAIMGIGFTFLIPGATMIVPIELAPKKNYPIQFGINFIIQGTGMSLGILFDYLLMQVITIGENSIIFLFSQVFVYLLMPYIIFQIPETLPSKEELRWQQSVELLLVISDSGLPLYSKVLRKKKFQADLSLTSGVLNGVMSITEAITSRSTLKTIKQKDYCIMLEKGKYATLAVMTEYELTTLRNQMIEFLKEFEEKYEKVLVAWNGDNNLFSSVYRLVVKYFGLRSIFVHRQAF</sequence>
<dbReference type="InterPro" id="IPR020846">
    <property type="entry name" value="MFS_dom"/>
</dbReference>
<keyword evidence="2" id="KW-1185">Reference proteome</keyword>
<evidence type="ECO:0000313" key="2">
    <source>
        <dbReference type="Proteomes" id="UP000321408"/>
    </source>
</evidence>
<name>A0A5B9DAC8_9ARCH</name>
<dbReference type="KEGG" id="psyt:DSAG12_01362"/>
<dbReference type="EMBL" id="CP042905">
    <property type="protein sequence ID" value="QEE15536.2"/>
    <property type="molecule type" value="Genomic_DNA"/>
</dbReference>
<protein>
    <submittedName>
        <fullName evidence="1">MFS transporter</fullName>
    </submittedName>
</protein>
<gene>
    <name evidence="1" type="ORF">DSAG12_01362</name>
</gene>
<dbReference type="SUPFAM" id="SSF103473">
    <property type="entry name" value="MFS general substrate transporter"/>
    <property type="match status" value="1"/>
</dbReference>
<reference evidence="1 2" key="1">
    <citation type="journal article" date="2020" name="Nature">
        <title>Isolation of an archaeon at the prokaryote-eukaryote interface.</title>
        <authorList>
            <person name="Imachi H."/>
            <person name="Nobu M.K."/>
            <person name="Nakahara N."/>
            <person name="Morono Y."/>
            <person name="Ogawara M."/>
            <person name="Takaki Y."/>
            <person name="Takano Y."/>
            <person name="Uematsu K."/>
            <person name="Ikuta T."/>
            <person name="Ito M."/>
            <person name="Matsui Y."/>
            <person name="Miyazaki M."/>
            <person name="Murata K."/>
            <person name="Saito Y."/>
            <person name="Sakai S."/>
            <person name="Song C."/>
            <person name="Tasumi E."/>
            <person name="Yamanaka Y."/>
            <person name="Yamaguchi T."/>
            <person name="Kamagata Y."/>
            <person name="Tamaki H."/>
            <person name="Takai K."/>
        </authorList>
    </citation>
    <scope>NUCLEOTIDE SEQUENCE [LARGE SCALE GENOMIC DNA]</scope>
    <source>
        <strain evidence="1 2">MK-D1</strain>
    </source>
</reference>
<organism evidence="1 2">
    <name type="scientific">Promethearchaeum syntrophicum</name>
    <dbReference type="NCBI Taxonomy" id="2594042"/>
    <lineage>
        <taxon>Archaea</taxon>
        <taxon>Promethearchaeati</taxon>
        <taxon>Promethearchaeota</taxon>
        <taxon>Promethearchaeia</taxon>
        <taxon>Promethearchaeales</taxon>
        <taxon>Promethearchaeaceae</taxon>
        <taxon>Promethearchaeum</taxon>
    </lineage>
</organism>
<accession>A0A5B9DAC8</accession>
<proteinExistence type="predicted"/>
<reference evidence="1 2" key="2">
    <citation type="journal article" date="2024" name="Int. J. Syst. Evol. Microbiol.">
        <title>Promethearchaeum syntrophicum gen. nov., sp. nov., an anaerobic, obligately syntrophic archaeon, the first isolate of the lineage 'Asgard' archaea, and proposal of the new archaeal phylum Promethearchaeota phyl. nov. and kingdom Promethearchaeati regn. nov.</title>
        <authorList>
            <person name="Imachi H."/>
            <person name="Nobu M.K."/>
            <person name="Kato S."/>
            <person name="Takaki Y."/>
            <person name="Miyazaki M."/>
            <person name="Miyata M."/>
            <person name="Ogawara M."/>
            <person name="Saito Y."/>
            <person name="Sakai S."/>
            <person name="Tahara Y.O."/>
            <person name="Takano Y."/>
            <person name="Tasumi E."/>
            <person name="Uematsu K."/>
            <person name="Yoshimura T."/>
            <person name="Itoh T."/>
            <person name="Ohkuma M."/>
            <person name="Takai K."/>
        </authorList>
    </citation>
    <scope>NUCLEOTIDE SEQUENCE [LARGE SCALE GENOMIC DNA]</scope>
    <source>
        <strain evidence="1 2">MK-D1</strain>
    </source>
</reference>
<dbReference type="Pfam" id="PF07690">
    <property type="entry name" value="MFS_1"/>
    <property type="match status" value="1"/>
</dbReference>
<dbReference type="GO" id="GO:0022857">
    <property type="term" value="F:transmembrane transporter activity"/>
    <property type="evidence" value="ECO:0007669"/>
    <property type="project" value="InterPro"/>
</dbReference>
<dbReference type="Gene3D" id="1.20.1250.20">
    <property type="entry name" value="MFS general substrate transporter like domains"/>
    <property type="match status" value="1"/>
</dbReference>
<dbReference type="Proteomes" id="UP000321408">
    <property type="component" value="Chromosome"/>
</dbReference>